<evidence type="ECO:0000313" key="2">
    <source>
        <dbReference type="Proteomes" id="UP000316500"/>
    </source>
</evidence>
<name>A0A558HAV6_PAENT</name>
<dbReference type="EMBL" id="VNFK01000002">
    <property type="protein sequence ID" value="TVU66265.1"/>
    <property type="molecule type" value="Genomic_DNA"/>
</dbReference>
<proteinExistence type="predicted"/>
<dbReference type="OrthoDB" id="4946960at2"/>
<protein>
    <submittedName>
        <fullName evidence="1">Uncharacterized protein</fullName>
    </submittedName>
</protein>
<reference evidence="1 2" key="1">
    <citation type="submission" date="2019-07" db="EMBL/GenBank/DDBJ databases">
        <title>Diversity of Bacteria from Kongsfjorden, Arctic.</title>
        <authorList>
            <person name="Yu Y."/>
        </authorList>
    </citation>
    <scope>NUCLEOTIDE SEQUENCE [LARGE SCALE GENOMIC DNA]</scope>
    <source>
        <strain evidence="1 2">SM1928</strain>
    </source>
</reference>
<dbReference type="Proteomes" id="UP000316500">
    <property type="component" value="Unassembled WGS sequence"/>
</dbReference>
<evidence type="ECO:0000313" key="1">
    <source>
        <dbReference type="EMBL" id="TVU66265.1"/>
    </source>
</evidence>
<dbReference type="AlphaFoldDB" id="A0A558HAV6"/>
<comment type="caution">
    <text evidence="1">The sequence shown here is derived from an EMBL/GenBank/DDBJ whole genome shotgun (WGS) entry which is preliminary data.</text>
</comment>
<accession>A0A558HAV6</accession>
<organism evidence="1 2">
    <name type="scientific">Paenarthrobacter nitroguajacolicus</name>
    <name type="common">Arthrobacter nitroguajacolicus</name>
    <dbReference type="NCBI Taxonomy" id="211146"/>
    <lineage>
        <taxon>Bacteria</taxon>
        <taxon>Bacillati</taxon>
        <taxon>Actinomycetota</taxon>
        <taxon>Actinomycetes</taxon>
        <taxon>Micrococcales</taxon>
        <taxon>Micrococcaceae</taxon>
        <taxon>Paenarthrobacter</taxon>
    </lineage>
</organism>
<sequence length="86" mass="9491">MISLQQDPQGFIRMNRHFPAGISIAVIFADGTQEVFTGKRLNEIYDEALAAYRAGNHLDAKGFSRGPKKKVQQRIEFVPVSPGMAG</sequence>
<dbReference type="RefSeq" id="WP_144648170.1">
    <property type="nucleotide sequence ID" value="NZ_VNFK01000002.1"/>
</dbReference>
<gene>
    <name evidence="1" type="ORF">FQP90_02510</name>
</gene>